<dbReference type="InterPro" id="IPR003721">
    <property type="entry name" value="Pantoate_ligase"/>
</dbReference>
<name>A0AAF0DRQ2_9BASI</name>
<keyword evidence="5 12" id="KW-0436">Ligase</keyword>
<evidence type="ECO:0000256" key="9">
    <source>
        <dbReference type="ARBA" id="ARBA00029902"/>
    </source>
</evidence>
<dbReference type="Proteomes" id="UP001216638">
    <property type="component" value="Chromosome 1"/>
</dbReference>
<dbReference type="HAMAP" id="MF_00158">
    <property type="entry name" value="PanC"/>
    <property type="match status" value="1"/>
</dbReference>
<dbReference type="InterPro" id="IPR042176">
    <property type="entry name" value="Pantoate_ligase_C"/>
</dbReference>
<reference evidence="12" key="1">
    <citation type="submission" date="2023-03" db="EMBL/GenBank/DDBJ databases">
        <title>Mating type loci evolution in Malassezia.</title>
        <authorList>
            <person name="Coelho M.A."/>
        </authorList>
    </citation>
    <scope>NUCLEOTIDE SEQUENCE</scope>
    <source>
        <strain evidence="12">CBS 14135</strain>
    </source>
</reference>
<gene>
    <name evidence="12" type="primary">pan6</name>
    <name evidence="12" type="ORF">MBRA1_000841</name>
</gene>
<evidence type="ECO:0000256" key="4">
    <source>
        <dbReference type="ARBA" id="ARBA00015647"/>
    </source>
</evidence>
<dbReference type="GO" id="GO:0015940">
    <property type="term" value="P:pantothenate biosynthetic process"/>
    <property type="evidence" value="ECO:0007669"/>
    <property type="project" value="UniProtKB-KW"/>
</dbReference>
<organism evidence="12 13">
    <name type="scientific">Malassezia brasiliensis</name>
    <dbReference type="NCBI Taxonomy" id="1821822"/>
    <lineage>
        <taxon>Eukaryota</taxon>
        <taxon>Fungi</taxon>
        <taxon>Dikarya</taxon>
        <taxon>Basidiomycota</taxon>
        <taxon>Ustilaginomycotina</taxon>
        <taxon>Malasseziomycetes</taxon>
        <taxon>Malasseziales</taxon>
        <taxon>Malasseziaceae</taxon>
        <taxon>Malassezia</taxon>
    </lineage>
</organism>
<dbReference type="EC" id="6.3.2.1" evidence="3"/>
<dbReference type="Gene3D" id="3.40.50.620">
    <property type="entry name" value="HUPs"/>
    <property type="match status" value="1"/>
</dbReference>
<comment type="pathway">
    <text evidence="1">Cofactor biosynthesis; (R)-pantothenate biosynthesis; (R)-pantothenate from (R)-pantoate and beta-alanine: step 1/1.</text>
</comment>
<evidence type="ECO:0000256" key="5">
    <source>
        <dbReference type="ARBA" id="ARBA00022598"/>
    </source>
</evidence>
<protein>
    <recommendedName>
        <fullName evidence="4">Pantoate--beta-alanine ligase</fullName>
        <ecNumber evidence="3">6.3.2.1</ecNumber>
    </recommendedName>
    <alternativeName>
        <fullName evidence="10">Pantoate-activating enzyme</fullName>
    </alternativeName>
    <alternativeName>
        <fullName evidence="9">Pantothenate synthetase</fullName>
    </alternativeName>
</protein>
<evidence type="ECO:0000313" key="13">
    <source>
        <dbReference type="Proteomes" id="UP001216638"/>
    </source>
</evidence>
<comment type="similarity">
    <text evidence="2">Belongs to the pantothenate synthetase family.</text>
</comment>
<dbReference type="PANTHER" id="PTHR21299:SF1">
    <property type="entry name" value="PANTOATE--BETA-ALANINE LIGASE"/>
    <property type="match status" value="1"/>
</dbReference>
<dbReference type="GO" id="GO:0004592">
    <property type="term" value="F:pantoate-beta-alanine ligase activity"/>
    <property type="evidence" value="ECO:0007669"/>
    <property type="project" value="UniProtKB-EC"/>
</dbReference>
<keyword evidence="8" id="KW-0067">ATP-binding</keyword>
<dbReference type="SUPFAM" id="SSF52374">
    <property type="entry name" value="Nucleotidylyl transferase"/>
    <property type="match status" value="1"/>
</dbReference>
<comment type="catalytic activity">
    <reaction evidence="11">
        <text>(R)-pantoate + beta-alanine + ATP = (R)-pantothenate + AMP + diphosphate + H(+)</text>
        <dbReference type="Rhea" id="RHEA:10912"/>
        <dbReference type="ChEBI" id="CHEBI:15378"/>
        <dbReference type="ChEBI" id="CHEBI:15980"/>
        <dbReference type="ChEBI" id="CHEBI:29032"/>
        <dbReference type="ChEBI" id="CHEBI:30616"/>
        <dbReference type="ChEBI" id="CHEBI:33019"/>
        <dbReference type="ChEBI" id="CHEBI:57966"/>
        <dbReference type="ChEBI" id="CHEBI:456215"/>
        <dbReference type="EC" id="6.3.2.1"/>
    </reaction>
</comment>
<evidence type="ECO:0000256" key="11">
    <source>
        <dbReference type="ARBA" id="ARBA00048258"/>
    </source>
</evidence>
<dbReference type="Gene3D" id="3.30.1300.10">
    <property type="entry name" value="Pantoate-beta-alanine ligase, C-terminal domain"/>
    <property type="match status" value="1"/>
</dbReference>
<evidence type="ECO:0000256" key="8">
    <source>
        <dbReference type="ARBA" id="ARBA00022840"/>
    </source>
</evidence>
<evidence type="ECO:0000256" key="10">
    <source>
        <dbReference type="ARBA" id="ARBA00032806"/>
    </source>
</evidence>
<dbReference type="GO" id="GO:0005524">
    <property type="term" value="F:ATP binding"/>
    <property type="evidence" value="ECO:0007669"/>
    <property type="project" value="UniProtKB-KW"/>
</dbReference>
<evidence type="ECO:0000256" key="2">
    <source>
        <dbReference type="ARBA" id="ARBA00009256"/>
    </source>
</evidence>
<dbReference type="Pfam" id="PF02569">
    <property type="entry name" value="Pantoate_ligase"/>
    <property type="match status" value="1"/>
</dbReference>
<evidence type="ECO:0000256" key="7">
    <source>
        <dbReference type="ARBA" id="ARBA00022741"/>
    </source>
</evidence>
<dbReference type="InterPro" id="IPR014729">
    <property type="entry name" value="Rossmann-like_a/b/a_fold"/>
</dbReference>
<keyword evidence="13" id="KW-1185">Reference proteome</keyword>
<dbReference type="FunFam" id="3.40.50.620:FF:000013">
    <property type="entry name" value="Pantothenate synthetase"/>
    <property type="match status" value="1"/>
</dbReference>
<keyword evidence="7" id="KW-0547">Nucleotide-binding</keyword>
<evidence type="ECO:0000313" key="12">
    <source>
        <dbReference type="EMBL" id="WFC94208.1"/>
    </source>
</evidence>
<evidence type="ECO:0000256" key="3">
    <source>
        <dbReference type="ARBA" id="ARBA00012219"/>
    </source>
</evidence>
<proteinExistence type="inferred from homology"/>
<dbReference type="NCBIfam" id="TIGR00018">
    <property type="entry name" value="panC"/>
    <property type="match status" value="1"/>
</dbReference>
<evidence type="ECO:0000256" key="6">
    <source>
        <dbReference type="ARBA" id="ARBA00022655"/>
    </source>
</evidence>
<sequence length="347" mass="38436">MSGLRGVHSGSVRTFEGVSSYRVWRDESIRQRQTVGFVPTMGALHQGHLSLVDASLAENDMTIVSIFVNPAQFAPHEDLSSYPRTIESDLAQLNERQEKANASGRLAVLLPTVRDMYPHGFTQEVSKQVGAFVEVKGLSHQMEGTTRPTFFRGVATVVTKLFNIVMPDRAYFGQKDIQQAIVLRRLADDLLFRYPQGHENVRVLPTSRDPTDMLALSSRNAYLDARGRAAAPILYEALARGQTVWNTLLGQRVGPAERIRATLAAVREVVDQRAAGLASAPSDDGLRARVELDYVCLNDPYTLEELVDDANDGAILSGALWMYNDARQEKPTTRLIDNMLLGFSMDS</sequence>
<dbReference type="AlphaFoldDB" id="A0AAF0DRQ2"/>
<evidence type="ECO:0000256" key="1">
    <source>
        <dbReference type="ARBA" id="ARBA00004990"/>
    </source>
</evidence>
<keyword evidence="6" id="KW-0566">Pantothenate biosynthesis</keyword>
<dbReference type="PANTHER" id="PTHR21299">
    <property type="entry name" value="CYTIDYLATE KINASE/PANTOATE-BETA-ALANINE LIGASE"/>
    <property type="match status" value="1"/>
</dbReference>
<dbReference type="EMBL" id="CP119951">
    <property type="protein sequence ID" value="WFC94208.1"/>
    <property type="molecule type" value="Genomic_DNA"/>
</dbReference>
<accession>A0AAF0DRQ2</accession>